<evidence type="ECO:0000313" key="1">
    <source>
        <dbReference type="EMBL" id="OKH90479.1"/>
    </source>
</evidence>
<dbReference type="STRING" id="1048205.AB852_35535"/>
<dbReference type="AlphaFoldDB" id="A0A1Q4UY97"/>
<dbReference type="Proteomes" id="UP000186455">
    <property type="component" value="Unassembled WGS sequence"/>
</dbReference>
<name>A0A1Q4UY97_9ACTN</name>
<protein>
    <submittedName>
        <fullName evidence="1">Uncharacterized protein</fullName>
    </submittedName>
</protein>
<accession>A0A1Q4UY97</accession>
<comment type="caution">
    <text evidence="1">The sequence shown here is derived from an EMBL/GenBank/DDBJ whole genome shotgun (WGS) entry which is preliminary data.</text>
</comment>
<dbReference type="EMBL" id="LFBV01000012">
    <property type="protein sequence ID" value="OKH90479.1"/>
    <property type="molecule type" value="Genomic_DNA"/>
</dbReference>
<sequence length="143" mass="14977">MALVFEAKVALFEALKAAVPAGVQCTFAETGKSDRRQQVWLGATGDEELAVTAMRQGPRKPTAVTSFVDVHALVILPGDPVGAERAVYGLRDAIVGACRALAPGAVVGLLDVRPESSESETAESTDGAYAALTVRVRIRGRIT</sequence>
<evidence type="ECO:0000313" key="2">
    <source>
        <dbReference type="Proteomes" id="UP000186455"/>
    </source>
</evidence>
<organism evidence="1 2">
    <name type="scientific">Streptomyces uncialis</name>
    <dbReference type="NCBI Taxonomy" id="1048205"/>
    <lineage>
        <taxon>Bacteria</taxon>
        <taxon>Bacillati</taxon>
        <taxon>Actinomycetota</taxon>
        <taxon>Actinomycetes</taxon>
        <taxon>Kitasatosporales</taxon>
        <taxon>Streptomycetaceae</taxon>
        <taxon>Streptomyces</taxon>
    </lineage>
</organism>
<gene>
    <name evidence="1" type="ORF">AB852_35535</name>
</gene>
<proteinExistence type="predicted"/>
<dbReference type="RefSeq" id="WP_073795506.1">
    <property type="nucleotide sequence ID" value="NZ_LFBV01000012.1"/>
</dbReference>
<keyword evidence="2" id="KW-1185">Reference proteome</keyword>
<reference evidence="1 2" key="1">
    <citation type="submission" date="2015-06" db="EMBL/GenBank/DDBJ databases">
        <title>Cloning and characterization of the uncialamcin biosynthetic gene cluster.</title>
        <authorList>
            <person name="Yan X."/>
            <person name="Huang T."/>
            <person name="Ge H."/>
            <person name="Shen B."/>
        </authorList>
    </citation>
    <scope>NUCLEOTIDE SEQUENCE [LARGE SCALE GENOMIC DNA]</scope>
    <source>
        <strain evidence="1 2">DCA2648</strain>
    </source>
</reference>